<proteinExistence type="predicted"/>
<dbReference type="Pfam" id="PF00149">
    <property type="entry name" value="Metallophos"/>
    <property type="match status" value="1"/>
</dbReference>
<dbReference type="GO" id="GO:0016787">
    <property type="term" value="F:hydrolase activity"/>
    <property type="evidence" value="ECO:0007669"/>
    <property type="project" value="InterPro"/>
</dbReference>
<dbReference type="EMBL" id="ADLT01000045">
    <property type="protein sequence ID" value="EHO62815.1"/>
    <property type="molecule type" value="Genomic_DNA"/>
</dbReference>
<dbReference type="PANTHER" id="PTHR31302:SF0">
    <property type="entry name" value="TRANSMEMBRANE PROTEIN WITH METALLOPHOSPHOESTERASE DOMAIN"/>
    <property type="match status" value="1"/>
</dbReference>
<keyword evidence="1" id="KW-0472">Membrane</keyword>
<dbReference type="AlphaFoldDB" id="H1D1B9"/>
<feature type="transmembrane region" description="Helical" evidence="1">
    <location>
        <begin position="32"/>
        <end position="52"/>
    </location>
</feature>
<reference evidence="3 4" key="1">
    <citation type="submission" date="2011-11" db="EMBL/GenBank/DDBJ databases">
        <title>The Genome Sequence of Dialister succinatiphilus YIT 11850.</title>
        <authorList>
            <consortium name="The Broad Institute Genome Sequencing Platform"/>
            <person name="Earl A."/>
            <person name="Ward D."/>
            <person name="Feldgarden M."/>
            <person name="Gevers D."/>
            <person name="Morotomi M."/>
            <person name="Young S.K."/>
            <person name="Zeng Q."/>
            <person name="Gargeya S."/>
            <person name="Fitzgerald M."/>
            <person name="Haas B."/>
            <person name="Abouelleil A."/>
            <person name="Alvarado L."/>
            <person name="Arachchi H.M."/>
            <person name="Berlin A."/>
            <person name="Brown A."/>
            <person name="Chapman S.B."/>
            <person name="Dunbar C."/>
            <person name="Gearin G."/>
            <person name="Goldberg J."/>
            <person name="Griggs A."/>
            <person name="Gujja S."/>
            <person name="Heiman D."/>
            <person name="Howarth C."/>
            <person name="Lui A."/>
            <person name="MacDonald P.J.P."/>
            <person name="Montmayeur A."/>
            <person name="Murphy C."/>
            <person name="Neiman D."/>
            <person name="Pearson M."/>
            <person name="Priest M."/>
            <person name="Roberts A."/>
            <person name="Saif S."/>
            <person name="Shea T."/>
            <person name="Sisk P."/>
            <person name="Stolte C."/>
            <person name="Sykes S."/>
            <person name="Wortman J."/>
            <person name="Nusbaum C."/>
            <person name="Birren B."/>
        </authorList>
    </citation>
    <scope>NUCLEOTIDE SEQUENCE [LARGE SCALE GENOMIC DNA]</scope>
    <source>
        <strain evidence="3 4">YIT 11850</strain>
    </source>
</reference>
<sequence length="371" mass="42053">MFERMILTIFSLLGILNGAFLSVIFRRKRFYFYMAGSWLVSFLSAAYFLWYARGYEGLGLWSLYVGYLACGLMVAEIIALPCLFILSLLSMPQRFLKETRRLALGVLLLACGIGLYGAIDGNTSEKVEHLDVYVEGLPPAFEGYKAAQMTDTHIGPYFRYTDLPDEIDRARSEGAQVLFFTGDLIDDIRHMPEAADTLKEKYPAFPDGIYYVWGNHEYYRGKDYIERELLKTPVKLLVNDHDAITRDGESLYVAGVDYPWSRGRAMEIEMDSMTDEAFRGIPKGAPVVLLAHHSAFLDEGFRKGAAITLTGHTHGTQFGLFGRPIITPFTYTRGLYSDGKNVGYVSRGDASWFPFRFSCPRELVIITFHRK</sequence>
<dbReference type="HOGENOM" id="CLU_025443_5_3_9"/>
<dbReference type="OrthoDB" id="9780884at2"/>
<evidence type="ECO:0000313" key="3">
    <source>
        <dbReference type="EMBL" id="EHO62815.1"/>
    </source>
</evidence>
<protein>
    <recommendedName>
        <fullName evidence="2">Calcineurin-like phosphoesterase domain-containing protein</fullName>
    </recommendedName>
</protein>
<evidence type="ECO:0000259" key="2">
    <source>
        <dbReference type="Pfam" id="PF00149"/>
    </source>
</evidence>
<dbReference type="SUPFAM" id="SSF56300">
    <property type="entry name" value="Metallo-dependent phosphatases"/>
    <property type="match status" value="1"/>
</dbReference>
<dbReference type="InterPro" id="IPR029052">
    <property type="entry name" value="Metallo-depent_PP-like"/>
</dbReference>
<comment type="caution">
    <text evidence="3">The sequence shown here is derived from an EMBL/GenBank/DDBJ whole genome shotgun (WGS) entry which is preliminary data.</text>
</comment>
<dbReference type="InterPro" id="IPR051158">
    <property type="entry name" value="Metallophosphoesterase_sf"/>
</dbReference>
<feature type="transmembrane region" description="Helical" evidence="1">
    <location>
        <begin position="6"/>
        <end position="25"/>
    </location>
</feature>
<evidence type="ECO:0000313" key="4">
    <source>
        <dbReference type="Proteomes" id="UP000003277"/>
    </source>
</evidence>
<accession>H1D1B9</accession>
<dbReference type="PANTHER" id="PTHR31302">
    <property type="entry name" value="TRANSMEMBRANE PROTEIN WITH METALLOPHOSPHOESTERASE DOMAIN-RELATED"/>
    <property type="match status" value="1"/>
</dbReference>
<keyword evidence="1" id="KW-1133">Transmembrane helix</keyword>
<feature type="transmembrane region" description="Helical" evidence="1">
    <location>
        <begin position="64"/>
        <end position="89"/>
    </location>
</feature>
<dbReference type="Proteomes" id="UP000003277">
    <property type="component" value="Unassembled WGS sequence"/>
</dbReference>
<feature type="transmembrane region" description="Helical" evidence="1">
    <location>
        <begin position="101"/>
        <end position="119"/>
    </location>
</feature>
<dbReference type="PATRIC" id="fig|742743.3.peg.1433"/>
<dbReference type="eggNOG" id="COG1408">
    <property type="taxonomic scope" value="Bacteria"/>
</dbReference>
<name>H1D1B9_9FIRM</name>
<organism evidence="3 4">
    <name type="scientific">Dialister succinatiphilus YIT 11850</name>
    <dbReference type="NCBI Taxonomy" id="742743"/>
    <lineage>
        <taxon>Bacteria</taxon>
        <taxon>Bacillati</taxon>
        <taxon>Bacillota</taxon>
        <taxon>Negativicutes</taxon>
        <taxon>Veillonellales</taxon>
        <taxon>Veillonellaceae</taxon>
        <taxon>Dialister</taxon>
    </lineage>
</organism>
<evidence type="ECO:0000256" key="1">
    <source>
        <dbReference type="SAM" id="Phobius"/>
    </source>
</evidence>
<keyword evidence="1" id="KW-0812">Transmembrane</keyword>
<dbReference type="RefSeq" id="WP_008859901.1">
    <property type="nucleotide sequence ID" value="NZ_JH591188.1"/>
</dbReference>
<dbReference type="InterPro" id="IPR004843">
    <property type="entry name" value="Calcineurin-like_PHP"/>
</dbReference>
<feature type="domain" description="Calcineurin-like phosphoesterase" evidence="2">
    <location>
        <begin position="146"/>
        <end position="314"/>
    </location>
</feature>
<keyword evidence="4" id="KW-1185">Reference proteome</keyword>
<gene>
    <name evidence="3" type="ORF">HMPREF9453_01407</name>
</gene>
<dbReference type="Gene3D" id="3.60.21.10">
    <property type="match status" value="1"/>
</dbReference>